<feature type="region of interest" description="Disordered" evidence="1">
    <location>
        <begin position="1184"/>
        <end position="1236"/>
    </location>
</feature>
<feature type="compositionally biased region" description="Polar residues" evidence="1">
    <location>
        <begin position="1282"/>
        <end position="1297"/>
    </location>
</feature>
<reference evidence="2 3" key="1">
    <citation type="submission" date="2019-01" db="EMBL/GenBank/DDBJ databases">
        <title>Genome sequencing of the rare red list fungi Fomitopsis rosea.</title>
        <authorList>
            <person name="Buettner E."/>
            <person name="Kellner H."/>
        </authorList>
    </citation>
    <scope>NUCLEOTIDE SEQUENCE [LARGE SCALE GENOMIC DNA]</scope>
    <source>
        <strain evidence="2 3">DSM 105464</strain>
    </source>
</reference>
<feature type="compositionally biased region" description="Polar residues" evidence="1">
    <location>
        <begin position="1184"/>
        <end position="1197"/>
    </location>
</feature>
<dbReference type="Gene3D" id="3.30.565.10">
    <property type="entry name" value="Histidine kinase-like ATPase, C-terminal domain"/>
    <property type="match status" value="1"/>
</dbReference>
<gene>
    <name evidence="2" type="ORF">EVJ58_g5748</name>
</gene>
<dbReference type="InterPro" id="IPR052957">
    <property type="entry name" value="Auxin_embryo_med"/>
</dbReference>
<evidence type="ECO:0000313" key="3">
    <source>
        <dbReference type="Proteomes" id="UP000298390"/>
    </source>
</evidence>
<dbReference type="EMBL" id="SEKV01000301">
    <property type="protein sequence ID" value="TFY59493.1"/>
    <property type="molecule type" value="Genomic_DNA"/>
</dbReference>
<comment type="caution">
    <text evidence="2">The sequence shown here is derived from an EMBL/GenBank/DDBJ whole genome shotgun (WGS) entry which is preliminary data.</text>
</comment>
<dbReference type="SUPFAM" id="SSF55874">
    <property type="entry name" value="ATPase domain of HSP90 chaperone/DNA topoisomerase II/histidine kinase"/>
    <property type="match status" value="1"/>
</dbReference>
<dbReference type="PANTHER" id="PTHR32387">
    <property type="entry name" value="WU:FJ29H11"/>
    <property type="match status" value="1"/>
</dbReference>
<dbReference type="Proteomes" id="UP000298390">
    <property type="component" value="Unassembled WGS sequence"/>
</dbReference>
<evidence type="ECO:0000256" key="1">
    <source>
        <dbReference type="SAM" id="MobiDB-lite"/>
    </source>
</evidence>
<dbReference type="InterPro" id="IPR036890">
    <property type="entry name" value="HATPase_C_sf"/>
</dbReference>
<dbReference type="NCBIfam" id="NF047352">
    <property type="entry name" value="P_loop_sacsin"/>
    <property type="match status" value="1"/>
</dbReference>
<feature type="region of interest" description="Disordered" evidence="1">
    <location>
        <begin position="1282"/>
        <end position="1319"/>
    </location>
</feature>
<evidence type="ECO:0000313" key="2">
    <source>
        <dbReference type="EMBL" id="TFY59493.1"/>
    </source>
</evidence>
<accession>A0A4Y9YCN7</accession>
<protein>
    <submittedName>
        <fullName evidence="2">Uncharacterized protein</fullName>
    </submittedName>
</protein>
<name>A0A4Y9YCN7_9APHY</name>
<dbReference type="PANTHER" id="PTHR32387:SF0">
    <property type="entry name" value="PROTEIN NO VEIN"/>
    <property type="match status" value="1"/>
</dbReference>
<dbReference type="STRING" id="34475.A0A4Y9YCN7"/>
<sequence>MDIIQGINRSHGLAADQTQGSNVDAVVVALRGKLERACERLSKDLYNSQSHFILEFVQNADDNHYDSNVVPTLNLRMRDREMAIECNEKGFDEDNVKAICDIGASTKAKAKKVEGYIGEKGIGFKAVFVVAQQVHVASRHFMFRFERDGTLGMINPIWDTSYPINHGWTTFHLQLAPVVDRSDLEEQIGGIQPSLLLFLRKLRSIDIDIAKGKKKRSSLVSVRRIDESDDIIRLERHENSRCVLKRRYIVVKKMVNTYVHEEKRKGIEQSEIILAFPINDDGQPETTEQYVHAFLPVATPFKFVVQGDFLTSSSREDIIADSQWNRVLLEGVTATFLVAVARFRQHHDLRDSWMRYIPLNARGPFKAVQDSIFQSLRTQRVLRDVLDNDQLPTNLITIPTDFQLSRGDPLIDASDLPPFKYYISSSYDVDRDWVYLSKLSVTAMSTQQFLEGLRTMDRRNGFARCSEEWHEIVCRYLRVNVSRRRGRFDRDILNLRILPLADGTWGRAASASEYCFPADLDLSHLVGLTFISSEVRSYTSRYAFFEALGVRPANATVVASHILQSHRTHTLSDMVRIAHFFFNHRDDRGFPSPKSRLLVMDEGEDEALGHELYLDVTLADGQSLRSLLPHTRFLHSAYIPPSAYQTSSWRSWLQDPLGIHTRPRVVNGRLSQEFREMTQSLSHAPGRLLGVLRQCWPIEDLRQDGLVELSQVAVVCTDGTQHKLAETALQRHSLKLMQIPSQSLHFIDVPNPDDKQWDFLAKLGVMLEPNAHAWLEVLKRLQTREPQPANLTRIVKEAYKQLDARFNEAPDDIRRAFREHPLLLLTSGDDEDNSTNCHWTDMSAAYWHGPLYLKDILIRPSYSWMREFFVDKLRLPNAPPSAVIGRLLRIAETHADKPLPKGVQVVIEDILLAVAQWCTQPPRNVVFTPELKRLQDKAIFPVTTSDGTVMLRSVEHFYVNRSRLVALEKLTGRVPLLAITSHLRIADVQPLLNSEVCSDKIKYLEPPLLEVKREVRGQPDEVHTLREQYTDKLRLQIIRSTLGQTLSTLAQRESKELQFAIKMSSLKIFLVDAIVETISLPAENFSKETELASHLEETSDAIVVLVRRAVPSDCVGREVVLQLSRRLGIDRYRLMTYMRSNPRELLDDIRDSEGIEYLSADYSGASEEDSTFAWDQDQDLQQIPAPSSPQAANVRTTHNNRRKAKLRGATSGSTAGSTASLSGKHLLPTTELDEPQSLGDQIIEAAYSLEEHLGSMPLNADAVYTADSLENTPSEVDISSLVTSLSKPRTSASSARGSMQKRRDTPRTVMATSEESDGIVGGTMAGKTSTMASFVASLASTAAAEAAASDYQIINGILGERYAYAVLSKLLGPTFGPDNWTSELRGQVPGFTHYEGDSLADFRCPDDDGILTGLWHGGEVKRRWQSDWPTYHIEVKSTSGSSEEPFHMKRAQLRTVSLQSES</sequence>
<organism evidence="2 3">
    <name type="scientific">Rhodofomes roseus</name>
    <dbReference type="NCBI Taxonomy" id="34475"/>
    <lineage>
        <taxon>Eukaryota</taxon>
        <taxon>Fungi</taxon>
        <taxon>Dikarya</taxon>
        <taxon>Basidiomycota</taxon>
        <taxon>Agaricomycotina</taxon>
        <taxon>Agaricomycetes</taxon>
        <taxon>Polyporales</taxon>
        <taxon>Rhodofomes</taxon>
    </lineage>
</organism>
<feature type="compositionally biased region" description="Low complexity" evidence="1">
    <location>
        <begin position="1208"/>
        <end position="1220"/>
    </location>
</feature>
<proteinExistence type="predicted"/>